<evidence type="ECO:0000256" key="1">
    <source>
        <dbReference type="ARBA" id="ARBA00022475"/>
    </source>
</evidence>
<protein>
    <submittedName>
        <fullName evidence="7">Cell division protein FtsB</fullName>
    </submittedName>
</protein>
<evidence type="ECO:0000313" key="7">
    <source>
        <dbReference type="EMBL" id="SDT98078.1"/>
    </source>
</evidence>
<keyword evidence="2 7" id="KW-0132">Cell division</keyword>
<name>A0A1H2ETN9_9BACT</name>
<keyword evidence="6" id="KW-0131">Cell cycle</keyword>
<keyword evidence="3" id="KW-0812">Transmembrane</keyword>
<dbReference type="Proteomes" id="UP000199608">
    <property type="component" value="Unassembled WGS sequence"/>
</dbReference>
<dbReference type="AlphaFoldDB" id="A0A1H2ETN9"/>
<proteinExistence type="predicted"/>
<dbReference type="InterPro" id="IPR007060">
    <property type="entry name" value="FtsL/DivIC"/>
</dbReference>
<keyword evidence="4" id="KW-1133">Transmembrane helix</keyword>
<dbReference type="RefSeq" id="WP_092231850.1">
    <property type="nucleotide sequence ID" value="NZ_FNLL01000003.1"/>
</dbReference>
<organism evidence="7 8">
    <name type="scientific">Desulfobacula phenolica</name>
    <dbReference type="NCBI Taxonomy" id="90732"/>
    <lineage>
        <taxon>Bacteria</taxon>
        <taxon>Pseudomonadati</taxon>
        <taxon>Thermodesulfobacteriota</taxon>
        <taxon>Desulfobacteria</taxon>
        <taxon>Desulfobacterales</taxon>
        <taxon>Desulfobacteraceae</taxon>
        <taxon>Desulfobacula</taxon>
    </lineage>
</organism>
<evidence type="ECO:0000256" key="5">
    <source>
        <dbReference type="ARBA" id="ARBA00023136"/>
    </source>
</evidence>
<gene>
    <name evidence="7" type="ORF">SAMN04487931_103328</name>
</gene>
<evidence type="ECO:0000256" key="4">
    <source>
        <dbReference type="ARBA" id="ARBA00022989"/>
    </source>
</evidence>
<sequence length="101" mass="11767">MTIIEKTGLFAAIFIFLALLCIIVFSKNGVLDYKVLKEKEAVIQDQIRAVEVVNHKFENEIQSLKTDMDYIKHVAKHEHDMAEEDELIFKDKSCDKRDNRP</sequence>
<evidence type="ECO:0000313" key="8">
    <source>
        <dbReference type="Proteomes" id="UP000199608"/>
    </source>
</evidence>
<keyword evidence="5" id="KW-0472">Membrane</keyword>
<dbReference type="GO" id="GO:0043093">
    <property type="term" value="P:FtsZ-dependent cytokinesis"/>
    <property type="evidence" value="ECO:0007669"/>
    <property type="project" value="TreeGrafter"/>
</dbReference>
<dbReference type="Pfam" id="PF04977">
    <property type="entry name" value="DivIC"/>
    <property type="match status" value="1"/>
</dbReference>
<dbReference type="EMBL" id="FNLL01000003">
    <property type="protein sequence ID" value="SDT98078.1"/>
    <property type="molecule type" value="Genomic_DNA"/>
</dbReference>
<keyword evidence="8" id="KW-1185">Reference proteome</keyword>
<evidence type="ECO:0000256" key="6">
    <source>
        <dbReference type="ARBA" id="ARBA00023306"/>
    </source>
</evidence>
<keyword evidence="1" id="KW-1003">Cell membrane</keyword>
<reference evidence="8" key="1">
    <citation type="submission" date="2016-10" db="EMBL/GenBank/DDBJ databases">
        <authorList>
            <person name="Varghese N."/>
            <person name="Submissions S."/>
        </authorList>
    </citation>
    <scope>NUCLEOTIDE SEQUENCE [LARGE SCALE GENOMIC DNA]</scope>
    <source>
        <strain evidence="8">DSM 3384</strain>
    </source>
</reference>
<evidence type="ECO:0000256" key="3">
    <source>
        <dbReference type="ARBA" id="ARBA00022692"/>
    </source>
</evidence>
<accession>A0A1H2ETN9</accession>
<dbReference type="PANTHER" id="PTHR37485:SF1">
    <property type="entry name" value="CELL DIVISION PROTEIN FTSB"/>
    <property type="match status" value="1"/>
</dbReference>
<dbReference type="InterPro" id="IPR023081">
    <property type="entry name" value="Cell_div_FtsB"/>
</dbReference>
<evidence type="ECO:0000256" key="2">
    <source>
        <dbReference type="ARBA" id="ARBA00022618"/>
    </source>
</evidence>
<dbReference type="PANTHER" id="PTHR37485">
    <property type="entry name" value="CELL DIVISION PROTEIN FTSB"/>
    <property type="match status" value="1"/>
</dbReference>
<dbReference type="GO" id="GO:0030428">
    <property type="term" value="C:cell septum"/>
    <property type="evidence" value="ECO:0007669"/>
    <property type="project" value="TreeGrafter"/>
</dbReference>